<evidence type="ECO:0000256" key="6">
    <source>
        <dbReference type="ARBA" id="ARBA00022777"/>
    </source>
</evidence>
<evidence type="ECO:0000259" key="9">
    <source>
        <dbReference type="PROSITE" id="PS50109"/>
    </source>
</evidence>
<gene>
    <name evidence="11" type="ORF">C7383_101513</name>
</gene>
<dbReference type="InterPro" id="IPR005467">
    <property type="entry name" value="His_kinase_dom"/>
</dbReference>
<dbReference type="AlphaFoldDB" id="A0AB73TA81"/>
<comment type="subcellular location">
    <subcellularLocation>
        <location evidence="2">Membrane</location>
    </subcellularLocation>
</comment>
<dbReference type="GO" id="GO:0004721">
    <property type="term" value="F:phosphoprotein phosphatase activity"/>
    <property type="evidence" value="ECO:0007669"/>
    <property type="project" value="TreeGrafter"/>
</dbReference>
<name>A0AB73TA81_9FIRM</name>
<dbReference type="Gene3D" id="1.10.287.130">
    <property type="match status" value="1"/>
</dbReference>
<feature type="domain" description="HAMP" evidence="10">
    <location>
        <begin position="109"/>
        <end position="161"/>
    </location>
</feature>
<dbReference type="InterPro" id="IPR003594">
    <property type="entry name" value="HATPase_dom"/>
</dbReference>
<evidence type="ECO:0000256" key="5">
    <source>
        <dbReference type="ARBA" id="ARBA00022679"/>
    </source>
</evidence>
<keyword evidence="6 11" id="KW-0418">Kinase</keyword>
<dbReference type="SMART" id="SM00304">
    <property type="entry name" value="HAMP"/>
    <property type="match status" value="1"/>
</dbReference>
<organism evidence="11 12">
    <name type="scientific">Murimonas intestini</name>
    <dbReference type="NCBI Taxonomy" id="1337051"/>
    <lineage>
        <taxon>Bacteria</taxon>
        <taxon>Bacillati</taxon>
        <taxon>Bacillota</taxon>
        <taxon>Clostridia</taxon>
        <taxon>Lachnospirales</taxon>
        <taxon>Lachnospiraceae</taxon>
        <taxon>Murimonas</taxon>
    </lineage>
</organism>
<accession>A0AB73TA81</accession>
<dbReference type="Proteomes" id="UP000245412">
    <property type="component" value="Unassembled WGS sequence"/>
</dbReference>
<dbReference type="CDD" id="cd00082">
    <property type="entry name" value="HisKA"/>
    <property type="match status" value="1"/>
</dbReference>
<dbReference type="EMBL" id="QGGY01000001">
    <property type="protein sequence ID" value="PWJ79136.1"/>
    <property type="molecule type" value="Genomic_DNA"/>
</dbReference>
<dbReference type="InterPro" id="IPR036890">
    <property type="entry name" value="HATPase_C_sf"/>
</dbReference>
<keyword evidence="5" id="KW-0808">Transferase</keyword>
<dbReference type="Gene3D" id="6.10.340.10">
    <property type="match status" value="1"/>
</dbReference>
<dbReference type="CDD" id="cd00075">
    <property type="entry name" value="HATPase"/>
    <property type="match status" value="1"/>
</dbReference>
<dbReference type="SUPFAM" id="SSF55874">
    <property type="entry name" value="ATPase domain of HSP90 chaperone/DNA topoisomerase II/histidine kinase"/>
    <property type="match status" value="1"/>
</dbReference>
<dbReference type="GO" id="GO:0005886">
    <property type="term" value="C:plasma membrane"/>
    <property type="evidence" value="ECO:0007669"/>
    <property type="project" value="TreeGrafter"/>
</dbReference>
<dbReference type="PANTHER" id="PTHR45453">
    <property type="entry name" value="PHOSPHATE REGULON SENSOR PROTEIN PHOR"/>
    <property type="match status" value="1"/>
</dbReference>
<dbReference type="PRINTS" id="PR00344">
    <property type="entry name" value="BCTRLSENSOR"/>
</dbReference>
<evidence type="ECO:0000313" key="11">
    <source>
        <dbReference type="EMBL" id="PWJ79136.1"/>
    </source>
</evidence>
<dbReference type="SMART" id="SM00388">
    <property type="entry name" value="HisKA"/>
    <property type="match status" value="1"/>
</dbReference>
<dbReference type="GO" id="GO:0016036">
    <property type="term" value="P:cellular response to phosphate starvation"/>
    <property type="evidence" value="ECO:0007669"/>
    <property type="project" value="TreeGrafter"/>
</dbReference>
<dbReference type="PROSITE" id="PS50109">
    <property type="entry name" value="HIS_KIN"/>
    <property type="match status" value="1"/>
</dbReference>
<feature type="transmembrane region" description="Helical" evidence="8">
    <location>
        <begin position="88"/>
        <end position="107"/>
    </location>
</feature>
<feature type="domain" description="Histidine kinase" evidence="9">
    <location>
        <begin position="190"/>
        <end position="403"/>
    </location>
</feature>
<sequence length="408" mass="46600">MTLEGVPESEIEDYIMAFCLENGTEAQLYDDKQNDIYCVDLSKSLLIKDATIGQVISWDFMNSNKLYRLDISISHTGGADIVNTIKSLYPLILSVIFAASMVIALIYSRFIAKPIVDISKIAKRMTTLDMTWQCRVRRTDEIGMLADSLNKMSRQLSSTLEDLKTSNTILQDKMNKEREQIQQRSDLFMAISHELKTPLTILKGETEGMLMNLEPFDNRDRYLLHSLQVIETMEKLVQDILTTAQLQTHKKLLHLSVCDIQSLVLDAIEKERDFIEIRKINLQYKLAENLCVTLDRELFTKIVINLINNGIVHSKENSSVFIEMCRSGNNCILTIENTNAHIPEDEIPHIFQPFYQIDKSHSGTGNGIGLYIVKTFLDELGFEYDIVNRENSVVFTIIMPLTEEAEPS</sequence>
<dbReference type="InterPro" id="IPR004358">
    <property type="entry name" value="Sig_transdc_His_kin-like_C"/>
</dbReference>
<dbReference type="Pfam" id="PF00672">
    <property type="entry name" value="HAMP"/>
    <property type="match status" value="1"/>
</dbReference>
<dbReference type="PANTHER" id="PTHR45453:SF3">
    <property type="entry name" value="HISTIDINE KINASE"/>
    <property type="match status" value="1"/>
</dbReference>
<dbReference type="CDD" id="cd06225">
    <property type="entry name" value="HAMP"/>
    <property type="match status" value="1"/>
</dbReference>
<dbReference type="SUPFAM" id="SSF158472">
    <property type="entry name" value="HAMP domain-like"/>
    <property type="match status" value="1"/>
</dbReference>
<dbReference type="Pfam" id="PF00512">
    <property type="entry name" value="HisKA"/>
    <property type="match status" value="1"/>
</dbReference>
<dbReference type="InterPro" id="IPR003660">
    <property type="entry name" value="HAMP_dom"/>
</dbReference>
<dbReference type="GO" id="GO:0000155">
    <property type="term" value="F:phosphorelay sensor kinase activity"/>
    <property type="evidence" value="ECO:0007669"/>
    <property type="project" value="InterPro"/>
</dbReference>
<keyword evidence="8" id="KW-0472">Membrane</keyword>
<dbReference type="InterPro" id="IPR050351">
    <property type="entry name" value="BphY/WalK/GraS-like"/>
</dbReference>
<evidence type="ECO:0000256" key="8">
    <source>
        <dbReference type="SAM" id="Phobius"/>
    </source>
</evidence>
<evidence type="ECO:0000256" key="2">
    <source>
        <dbReference type="ARBA" id="ARBA00004370"/>
    </source>
</evidence>
<keyword evidence="4" id="KW-0597">Phosphoprotein</keyword>
<comment type="catalytic activity">
    <reaction evidence="1">
        <text>ATP + protein L-histidine = ADP + protein N-phospho-L-histidine.</text>
        <dbReference type="EC" id="2.7.13.3"/>
    </reaction>
</comment>
<dbReference type="Pfam" id="PF02518">
    <property type="entry name" value="HATPase_c"/>
    <property type="match status" value="1"/>
</dbReference>
<dbReference type="EC" id="2.7.13.3" evidence="3"/>
<keyword evidence="8" id="KW-1133">Transmembrane helix</keyword>
<evidence type="ECO:0000256" key="3">
    <source>
        <dbReference type="ARBA" id="ARBA00012438"/>
    </source>
</evidence>
<evidence type="ECO:0000256" key="7">
    <source>
        <dbReference type="ARBA" id="ARBA00023012"/>
    </source>
</evidence>
<evidence type="ECO:0000256" key="1">
    <source>
        <dbReference type="ARBA" id="ARBA00000085"/>
    </source>
</evidence>
<dbReference type="RefSeq" id="WP_257497383.1">
    <property type="nucleotide sequence ID" value="NZ_JANKBI010000001.1"/>
</dbReference>
<dbReference type="SUPFAM" id="SSF47384">
    <property type="entry name" value="Homodimeric domain of signal transducing histidine kinase"/>
    <property type="match status" value="1"/>
</dbReference>
<keyword evidence="8" id="KW-0812">Transmembrane</keyword>
<evidence type="ECO:0000256" key="4">
    <source>
        <dbReference type="ARBA" id="ARBA00022553"/>
    </source>
</evidence>
<dbReference type="InterPro" id="IPR003661">
    <property type="entry name" value="HisK_dim/P_dom"/>
</dbReference>
<comment type="caution">
    <text evidence="11">The sequence shown here is derived from an EMBL/GenBank/DDBJ whole genome shotgun (WGS) entry which is preliminary data.</text>
</comment>
<dbReference type="PROSITE" id="PS50885">
    <property type="entry name" value="HAMP"/>
    <property type="match status" value="1"/>
</dbReference>
<keyword evidence="12" id="KW-1185">Reference proteome</keyword>
<evidence type="ECO:0000313" key="12">
    <source>
        <dbReference type="Proteomes" id="UP000245412"/>
    </source>
</evidence>
<dbReference type="Gene3D" id="3.30.565.10">
    <property type="entry name" value="Histidine kinase-like ATPase, C-terminal domain"/>
    <property type="match status" value="1"/>
</dbReference>
<dbReference type="InterPro" id="IPR036097">
    <property type="entry name" value="HisK_dim/P_sf"/>
</dbReference>
<evidence type="ECO:0000259" key="10">
    <source>
        <dbReference type="PROSITE" id="PS50885"/>
    </source>
</evidence>
<keyword evidence="7" id="KW-0902">Two-component regulatory system</keyword>
<protein>
    <recommendedName>
        <fullName evidence="3">histidine kinase</fullName>
        <ecNumber evidence="3">2.7.13.3</ecNumber>
    </recommendedName>
</protein>
<proteinExistence type="predicted"/>
<reference evidence="11 12" key="1">
    <citation type="submission" date="2018-05" db="EMBL/GenBank/DDBJ databases">
        <authorList>
            <person name="Goeker M."/>
            <person name="Huntemann M."/>
            <person name="Clum A."/>
            <person name="Pillay M."/>
            <person name="Palaniappan K."/>
            <person name="Varghese N."/>
            <person name="Mikhailova N."/>
            <person name="Stamatis D."/>
            <person name="Reddy T."/>
            <person name="Daum C."/>
            <person name="Shapiro N."/>
            <person name="Ivanova N."/>
            <person name="Kyrpides N."/>
            <person name="Woyke T."/>
        </authorList>
    </citation>
    <scope>NUCLEOTIDE SEQUENCE [LARGE SCALE GENOMIC DNA]</scope>
    <source>
        <strain evidence="11 12">DSM 26524</strain>
    </source>
</reference>
<dbReference type="SMART" id="SM00387">
    <property type="entry name" value="HATPase_c"/>
    <property type="match status" value="1"/>
</dbReference>